<dbReference type="GO" id="GO:0005049">
    <property type="term" value="F:nuclear export signal receptor activity"/>
    <property type="evidence" value="ECO:0007669"/>
    <property type="project" value="InterPro"/>
</dbReference>
<evidence type="ECO:0000256" key="2">
    <source>
        <dbReference type="ARBA" id="ARBA00004496"/>
    </source>
</evidence>
<dbReference type="Proteomes" id="UP001458880">
    <property type="component" value="Unassembled WGS sequence"/>
</dbReference>
<proteinExistence type="inferred from homology"/>
<dbReference type="InterPro" id="IPR016024">
    <property type="entry name" value="ARM-type_fold"/>
</dbReference>
<dbReference type="GO" id="GO:0031267">
    <property type="term" value="F:small GTPase binding"/>
    <property type="evidence" value="ECO:0007669"/>
    <property type="project" value="InterPro"/>
</dbReference>
<organism evidence="10 11">
    <name type="scientific">Popillia japonica</name>
    <name type="common">Japanese beetle</name>
    <dbReference type="NCBI Taxonomy" id="7064"/>
    <lineage>
        <taxon>Eukaryota</taxon>
        <taxon>Metazoa</taxon>
        <taxon>Ecdysozoa</taxon>
        <taxon>Arthropoda</taxon>
        <taxon>Hexapoda</taxon>
        <taxon>Insecta</taxon>
        <taxon>Pterygota</taxon>
        <taxon>Neoptera</taxon>
        <taxon>Endopterygota</taxon>
        <taxon>Coleoptera</taxon>
        <taxon>Polyphaga</taxon>
        <taxon>Scarabaeiformia</taxon>
        <taxon>Scarabaeidae</taxon>
        <taxon>Rutelinae</taxon>
        <taxon>Popillia</taxon>
    </lineage>
</organism>
<evidence type="ECO:0000256" key="4">
    <source>
        <dbReference type="ARBA" id="ARBA00022448"/>
    </source>
</evidence>
<name>A0AAW1LUQ7_POPJA</name>
<sequence length="1129" mass="129191">MNTEFIHELESAANILMAPPNVVTNEQRHAAETIIINFRKSKSPYVVCREILENSQVQYIMFEAAELLKSALIREWSFLQESDIISLRQYLMHYVMNRTPSAFVQERLLQVIAIMIKRGSVEDLGQERANILSEVENLIIGADPAKQVLGCKVILNLMQEYSITVKTTDVGLPWEVHYKAKRQFEATDLKRIFQFCVQVLSEIIKSDAFSSPNILNLIKYLLTITENVLTWGYISHILPKRIIGVYESVYEADQAPPLRLATSWKDIMLAPQLLPLMFQVYWKVRDNDELAHHAMTCLVQLASLNGSVVSNEDVKMQYLTAYMENFLKLITSVNIKNKESLGISNIVRKLELFFSSDLTKLPQNLQESYLDDITRLTCTFAEGASLEEAEGSDNKYYMESFDNMLEAWTTILKDFKDSANEYLSLASMRVFNTYLQCHLAPPDGTRSHNDDQVEEIEDNEDNDRIKFRDQLQTIGMFGRVILDHSLPVLYKLLEERIEKLRAHFQAMQTQAMTIAESTNLDNLFEDVHWIILIAGHVLCMDSEGETPVIPSEVIRYCVQQCTNSVCTLDATLKVMASVQQFTNDLDCVDQCDHVIRIFCDVLKLCFVETSAAEIKLGHFTSPEVGCTMMWFLNRWCLSYLMPIESFYDEIPQTFKGGLVKDTEGAIFLFNVVLQKIRANICHFNSEPILLQDTLNLFCDICSVRHKSIFLCRSEGIWNLINLHGKLEAGVLPSVIRRGLCRGFVMAGATIAYQEEIDNYYGAVLKPLQQRFKNLLCQENFNKIYQEERVKNEVIDIVEGFIGIAKGTQMTTVHLLFDFLAPMLAELPKFMKIYNNYQVIVQLILELFGQCAKCMLCYLSQLDSKRLYESTLATIQTYTKCNENRFTTEALSEESSFQDLTLTLDLLTYILSKDCLDLSPANPNEEVTITAADISLFGLNFIMPLMTTDLLKYPSLCAQYYRLIVLINDIFPEKVCNLPEELLTKVLISVEYGLTQFGSDIVQASLDFLQGMATYTYKNGMQNSNIHQKLLPFLKLLLDLTLSHQINSDIICTASCCIYALICCYSEQYNIFVQNLIQSQSDPLTAERLTAAFNQLMNNVPFDGDRFHKMKFRDNFDKFISNVHGFLLIK</sequence>
<evidence type="ECO:0000256" key="8">
    <source>
        <dbReference type="ARBA" id="ARBA00040444"/>
    </source>
</evidence>
<dbReference type="InterPro" id="IPR011989">
    <property type="entry name" value="ARM-like"/>
</dbReference>
<gene>
    <name evidence="10" type="ORF">QE152_g10080</name>
</gene>
<keyword evidence="4" id="KW-0813">Transport</keyword>
<keyword evidence="5" id="KW-0963">Cytoplasm</keyword>
<reference evidence="10 11" key="1">
    <citation type="journal article" date="2024" name="BMC Genomics">
        <title>De novo assembly and annotation of Popillia japonica's genome with initial clues to its potential as an invasive pest.</title>
        <authorList>
            <person name="Cucini C."/>
            <person name="Boschi S."/>
            <person name="Funari R."/>
            <person name="Cardaioli E."/>
            <person name="Iannotti N."/>
            <person name="Marturano G."/>
            <person name="Paoli F."/>
            <person name="Bruttini M."/>
            <person name="Carapelli A."/>
            <person name="Frati F."/>
            <person name="Nardi F."/>
        </authorList>
    </citation>
    <scope>NUCLEOTIDE SEQUENCE [LARGE SCALE GENOMIC DNA]</scope>
    <source>
        <strain evidence="10">DMR45628</strain>
    </source>
</reference>
<evidence type="ECO:0000313" key="10">
    <source>
        <dbReference type="EMBL" id="KAK9738225.1"/>
    </source>
</evidence>
<comment type="caution">
    <text evidence="10">The sequence shown here is derived from an EMBL/GenBank/DDBJ whole genome shotgun (WGS) entry which is preliminary data.</text>
</comment>
<dbReference type="PROSITE" id="PS50166">
    <property type="entry name" value="IMPORTIN_B_NT"/>
    <property type="match status" value="1"/>
</dbReference>
<dbReference type="Gene3D" id="1.25.10.10">
    <property type="entry name" value="Leucine-rich Repeat Variant"/>
    <property type="match status" value="2"/>
</dbReference>
<evidence type="ECO:0000256" key="3">
    <source>
        <dbReference type="ARBA" id="ARBA00009466"/>
    </source>
</evidence>
<comment type="subcellular location">
    <subcellularLocation>
        <location evidence="2">Cytoplasm</location>
    </subcellularLocation>
    <subcellularLocation>
        <location evidence="1">Nucleus</location>
    </subcellularLocation>
</comment>
<dbReference type="InterPro" id="IPR044189">
    <property type="entry name" value="XPO4/7-like"/>
</dbReference>
<dbReference type="EMBL" id="JASPKY010000089">
    <property type="protein sequence ID" value="KAK9738225.1"/>
    <property type="molecule type" value="Genomic_DNA"/>
</dbReference>
<dbReference type="AlphaFoldDB" id="A0AAW1LUQ7"/>
<keyword evidence="6" id="KW-0653">Protein transport</keyword>
<feature type="domain" description="Importin N-terminal" evidence="9">
    <location>
        <begin position="31"/>
        <end position="97"/>
    </location>
</feature>
<dbReference type="GO" id="GO:0006611">
    <property type="term" value="P:protein export from nucleus"/>
    <property type="evidence" value="ECO:0007669"/>
    <property type="project" value="TreeGrafter"/>
</dbReference>
<evidence type="ECO:0000256" key="1">
    <source>
        <dbReference type="ARBA" id="ARBA00004123"/>
    </source>
</evidence>
<dbReference type="GO" id="GO:0005737">
    <property type="term" value="C:cytoplasm"/>
    <property type="evidence" value="ECO:0007669"/>
    <property type="project" value="UniProtKB-SubCell"/>
</dbReference>
<evidence type="ECO:0000313" key="11">
    <source>
        <dbReference type="Proteomes" id="UP001458880"/>
    </source>
</evidence>
<dbReference type="GO" id="GO:0005643">
    <property type="term" value="C:nuclear pore"/>
    <property type="evidence" value="ECO:0007669"/>
    <property type="project" value="TreeGrafter"/>
</dbReference>
<evidence type="ECO:0000256" key="5">
    <source>
        <dbReference type="ARBA" id="ARBA00022490"/>
    </source>
</evidence>
<accession>A0AAW1LUQ7</accession>
<dbReference type="PANTHER" id="PTHR12596">
    <property type="entry name" value="EXPORTIN 4,7-RELATED"/>
    <property type="match status" value="1"/>
</dbReference>
<comment type="similarity">
    <text evidence="3">Belongs to the exportin family.</text>
</comment>
<dbReference type="SUPFAM" id="SSF48371">
    <property type="entry name" value="ARM repeat"/>
    <property type="match status" value="1"/>
</dbReference>
<protein>
    <recommendedName>
        <fullName evidence="8">Exportin-4</fullName>
    </recommendedName>
</protein>
<keyword evidence="7" id="KW-0539">Nucleus</keyword>
<evidence type="ECO:0000259" key="9">
    <source>
        <dbReference type="PROSITE" id="PS50166"/>
    </source>
</evidence>
<keyword evidence="11" id="KW-1185">Reference proteome</keyword>
<evidence type="ECO:0000256" key="7">
    <source>
        <dbReference type="ARBA" id="ARBA00023242"/>
    </source>
</evidence>
<dbReference type="PANTHER" id="PTHR12596:SF1">
    <property type="entry name" value="EXPORTIN-4"/>
    <property type="match status" value="1"/>
</dbReference>
<dbReference type="InterPro" id="IPR001494">
    <property type="entry name" value="Importin-beta_N"/>
</dbReference>
<evidence type="ECO:0000256" key="6">
    <source>
        <dbReference type="ARBA" id="ARBA00022927"/>
    </source>
</evidence>